<dbReference type="STRING" id="717606.PaecuDRAFT_1356"/>
<organism evidence="4 5">
    <name type="scientific">Paenibacillus curdlanolyticus YK9</name>
    <dbReference type="NCBI Taxonomy" id="717606"/>
    <lineage>
        <taxon>Bacteria</taxon>
        <taxon>Bacillati</taxon>
        <taxon>Bacillota</taxon>
        <taxon>Bacilli</taxon>
        <taxon>Bacillales</taxon>
        <taxon>Paenibacillaceae</taxon>
        <taxon>Paenibacillus</taxon>
    </lineage>
</organism>
<name>E0I6T4_9BACL</name>
<keyword evidence="2" id="KW-0812">Transmembrane</keyword>
<dbReference type="AlphaFoldDB" id="E0I6T4"/>
<dbReference type="eggNOG" id="COG1989">
    <property type="taxonomic scope" value="Bacteria"/>
</dbReference>
<proteinExistence type="inferred from homology"/>
<gene>
    <name evidence="4" type="ORF">PaecuDRAFT_1356</name>
</gene>
<keyword evidence="2" id="KW-1133">Transmembrane helix</keyword>
<comment type="similarity">
    <text evidence="1">Belongs to the peptidase A24 family.</text>
</comment>
<evidence type="ECO:0000256" key="2">
    <source>
        <dbReference type="SAM" id="Phobius"/>
    </source>
</evidence>
<feature type="domain" description="Prepilin type IV endopeptidase peptidase" evidence="3">
    <location>
        <begin position="8"/>
        <end position="107"/>
    </location>
</feature>
<feature type="transmembrane region" description="Helical" evidence="2">
    <location>
        <begin position="95"/>
        <end position="117"/>
    </location>
</feature>
<dbReference type="Gene3D" id="1.20.120.1220">
    <property type="match status" value="1"/>
</dbReference>
<evidence type="ECO:0000313" key="4">
    <source>
        <dbReference type="EMBL" id="EFM11750.1"/>
    </source>
</evidence>
<evidence type="ECO:0000256" key="1">
    <source>
        <dbReference type="ARBA" id="ARBA00005801"/>
    </source>
</evidence>
<reference evidence="4 5" key="1">
    <citation type="submission" date="2010-07" db="EMBL/GenBank/DDBJ databases">
        <title>The draft genome of Paenibacillus curdlanolyticus YK9.</title>
        <authorList>
            <consortium name="US DOE Joint Genome Institute (JGI-PGF)"/>
            <person name="Lucas S."/>
            <person name="Copeland A."/>
            <person name="Lapidus A."/>
            <person name="Cheng J.-F."/>
            <person name="Bruce D."/>
            <person name="Goodwin L."/>
            <person name="Pitluck S."/>
            <person name="Land M.L."/>
            <person name="Hauser L."/>
            <person name="Chang Y.-J."/>
            <person name="Jeffries C."/>
            <person name="Anderson I.J."/>
            <person name="Johnson E."/>
            <person name="Loganathan U."/>
            <person name="Mulhopadhyay B."/>
            <person name="Kyrpides N."/>
            <person name="Woyke T.J."/>
        </authorList>
    </citation>
    <scope>NUCLEOTIDE SEQUENCE [LARGE SCALE GENOMIC DNA]</scope>
    <source>
        <strain evidence="4 5">YK9</strain>
    </source>
</reference>
<dbReference type="PANTHER" id="PTHR30487">
    <property type="entry name" value="TYPE 4 PREPILIN-LIKE PROTEINS LEADER PEPTIDE-PROCESSING ENZYME"/>
    <property type="match status" value="1"/>
</dbReference>
<dbReference type="EMBL" id="AEDD01000003">
    <property type="protein sequence ID" value="EFM11750.1"/>
    <property type="molecule type" value="Genomic_DNA"/>
</dbReference>
<protein>
    <submittedName>
        <fullName evidence="4">Peptidase A24A prepilin type IV</fullName>
    </submittedName>
</protein>
<dbReference type="RefSeq" id="WP_006037369.1">
    <property type="nucleotide sequence ID" value="NZ_AEDD01000003.1"/>
</dbReference>
<dbReference type="GO" id="GO:0005886">
    <property type="term" value="C:plasma membrane"/>
    <property type="evidence" value="ECO:0007669"/>
    <property type="project" value="TreeGrafter"/>
</dbReference>
<dbReference type="InterPro" id="IPR000045">
    <property type="entry name" value="Prepilin_IV_endopep_pep"/>
</dbReference>
<evidence type="ECO:0000313" key="5">
    <source>
        <dbReference type="Proteomes" id="UP000005387"/>
    </source>
</evidence>
<feature type="transmembrane region" description="Helical" evidence="2">
    <location>
        <begin position="37"/>
        <end position="60"/>
    </location>
</feature>
<dbReference type="GO" id="GO:0004190">
    <property type="term" value="F:aspartic-type endopeptidase activity"/>
    <property type="evidence" value="ECO:0007669"/>
    <property type="project" value="InterPro"/>
</dbReference>
<keyword evidence="2" id="KW-0472">Membrane</keyword>
<feature type="transmembrane region" description="Helical" evidence="2">
    <location>
        <begin position="129"/>
        <end position="154"/>
    </location>
</feature>
<keyword evidence="5" id="KW-1185">Reference proteome</keyword>
<dbReference type="Proteomes" id="UP000005387">
    <property type="component" value="Unassembled WGS sequence"/>
</dbReference>
<accession>E0I6T4</accession>
<dbReference type="Pfam" id="PF01478">
    <property type="entry name" value="Peptidase_A24"/>
    <property type="match status" value="1"/>
</dbReference>
<dbReference type="PANTHER" id="PTHR30487:SF0">
    <property type="entry name" value="PREPILIN LEADER PEPTIDASE_N-METHYLTRANSFERASE-RELATED"/>
    <property type="match status" value="1"/>
</dbReference>
<dbReference type="GO" id="GO:0006465">
    <property type="term" value="P:signal peptide processing"/>
    <property type="evidence" value="ECO:0007669"/>
    <property type="project" value="TreeGrafter"/>
</dbReference>
<dbReference type="OrthoDB" id="5508079at2"/>
<dbReference type="InterPro" id="IPR050882">
    <property type="entry name" value="Prepilin_peptidase/N-MTase"/>
</dbReference>
<sequence length="159" mass="16341">MLEQLGACVLVVIAFATDVRSMRIPNWLTGGSFAAALLAHVLAAGVGGLQFALVGAVAGLVPLVTMYAIKGVGAGDVKLFAALGAWLGTSDIIQLFVYSILYAGALGVLMLVIRRLLVVGAAMRESWGAVVAVSGLFAGGTRFPFMLAVAPAAVTCWLF</sequence>
<evidence type="ECO:0000259" key="3">
    <source>
        <dbReference type="Pfam" id="PF01478"/>
    </source>
</evidence>